<evidence type="ECO:0000313" key="7">
    <source>
        <dbReference type="Proteomes" id="UP000002051"/>
    </source>
</evidence>
<name>A7KHF3_MEDTR</name>
<dbReference type="Pfam" id="PF07127">
    <property type="entry name" value="Nodulin_late"/>
    <property type="match status" value="1"/>
</dbReference>
<evidence type="ECO:0000313" key="6">
    <source>
        <dbReference type="EnsemblPlants" id="KEH29152"/>
    </source>
</evidence>
<organism evidence="3">
    <name type="scientific">Medicago truncatula</name>
    <name type="common">Barrel medic</name>
    <name type="synonym">Medicago tribuloides</name>
    <dbReference type="NCBI Taxonomy" id="3880"/>
    <lineage>
        <taxon>Eukaryota</taxon>
        <taxon>Viridiplantae</taxon>
        <taxon>Streptophyta</taxon>
        <taxon>Embryophyta</taxon>
        <taxon>Tracheophyta</taxon>
        <taxon>Spermatophyta</taxon>
        <taxon>Magnoliopsida</taxon>
        <taxon>eudicotyledons</taxon>
        <taxon>Gunneridae</taxon>
        <taxon>Pentapetalae</taxon>
        <taxon>rosids</taxon>
        <taxon>fabids</taxon>
        <taxon>Fabales</taxon>
        <taxon>Fabaceae</taxon>
        <taxon>Papilionoideae</taxon>
        <taxon>50 kb inversion clade</taxon>
        <taxon>NPAAA clade</taxon>
        <taxon>Hologalegina</taxon>
        <taxon>IRL clade</taxon>
        <taxon>Trifolieae</taxon>
        <taxon>Medicago</taxon>
    </lineage>
</organism>
<keyword evidence="1" id="KW-1133">Transmembrane helix</keyword>
<reference evidence="5 7" key="4">
    <citation type="journal article" date="2014" name="BMC Genomics">
        <title>An improved genome release (version Mt4.0) for the model legume Medicago truncatula.</title>
        <authorList>
            <person name="Tang H."/>
            <person name="Krishnakumar V."/>
            <person name="Bidwell S."/>
            <person name="Rosen B."/>
            <person name="Chan A."/>
            <person name="Zhou S."/>
            <person name="Gentzbittel L."/>
            <person name="Childs K.L."/>
            <person name="Yandell M."/>
            <person name="Gundlach H."/>
            <person name="Mayer K.F."/>
            <person name="Schwartz D.C."/>
            <person name="Town C.D."/>
        </authorList>
    </citation>
    <scope>GENOME REANNOTATION</scope>
    <source>
        <strain evidence="5">A17</strain>
        <strain evidence="6 7">cv. Jemalong A17</strain>
    </source>
</reference>
<reference evidence="3" key="1">
    <citation type="journal article" date="2007" name="Mol. Plant Microbe Interact.">
        <title>Genomic organization and evolutionary insights on GRP and NCR genes, two large nodule-specific gene families in Medicago truncatula.</title>
        <authorList>
            <person name="Alunni B."/>
            <person name="Kevei Z."/>
            <person name="Redondo-Nieto M."/>
            <person name="Kondorosi A."/>
            <person name="Mergaert P."/>
            <person name="Kondorosi E."/>
        </authorList>
    </citation>
    <scope>NUCLEOTIDE SEQUENCE</scope>
</reference>
<sequence>MQIGRKKKGETPKLVYVIILFLSIFLCTNSSFSQMINFSGCKRDKDCPQFRGVNIRCRSGFCTPIDS</sequence>
<dbReference type="EMBL" id="BT149407">
    <property type="protein sequence ID" value="AFK49201.1"/>
    <property type="molecule type" value="mRNA"/>
</dbReference>
<reference evidence="6" key="5">
    <citation type="submission" date="2015-04" db="UniProtKB">
        <authorList>
            <consortium name="EnsemblPlants"/>
        </authorList>
    </citation>
    <scope>IDENTIFICATION</scope>
    <source>
        <strain evidence="6">cv. Jemalong A17</strain>
    </source>
</reference>
<dbReference type="PaxDb" id="3880-AES87415"/>
<evidence type="ECO:0000313" key="5">
    <source>
        <dbReference type="EMBL" id="KEH29152.1"/>
    </source>
</evidence>
<feature type="transmembrane region" description="Helical" evidence="1">
    <location>
        <begin position="14"/>
        <end position="32"/>
    </location>
</feature>
<dbReference type="InterPro" id="IPR009810">
    <property type="entry name" value="Nodulin_late_dom"/>
</dbReference>
<keyword evidence="1" id="KW-0472">Membrane</keyword>
<evidence type="ECO:0000256" key="1">
    <source>
        <dbReference type="SAM" id="Phobius"/>
    </source>
</evidence>
<evidence type="ECO:0000313" key="3">
    <source>
        <dbReference type="EMBL" id="ABS31460.1"/>
    </source>
</evidence>
<dbReference type="EnsemblPlants" id="KEH29152">
    <property type="protein sequence ID" value="KEH29152"/>
    <property type="gene ID" value="MTR_4g026755"/>
</dbReference>
<proteinExistence type="evidence at transcript level"/>
<dbReference type="ExpressionAtlas" id="A7KHF3">
    <property type="expression patterns" value="differential"/>
</dbReference>
<dbReference type="EMBL" id="CM001220">
    <property type="protein sequence ID" value="KEH29152.1"/>
    <property type="molecule type" value="Genomic_DNA"/>
</dbReference>
<reference evidence="5 7" key="2">
    <citation type="journal article" date="2011" name="Nature">
        <title>The Medicago genome provides insight into the evolution of rhizobial symbioses.</title>
        <authorList>
            <person name="Young N.D."/>
            <person name="Debelle F."/>
            <person name="Oldroyd G.E."/>
            <person name="Geurts R."/>
            <person name="Cannon S.B."/>
            <person name="Udvardi M.K."/>
            <person name="Benedito V.A."/>
            <person name="Mayer K.F."/>
            <person name="Gouzy J."/>
            <person name="Schoof H."/>
            <person name="Van de Peer Y."/>
            <person name="Proost S."/>
            <person name="Cook D.R."/>
            <person name="Meyers B.C."/>
            <person name="Spannagl M."/>
            <person name="Cheung F."/>
            <person name="De Mita S."/>
            <person name="Krishnakumar V."/>
            <person name="Gundlach H."/>
            <person name="Zhou S."/>
            <person name="Mudge J."/>
            <person name="Bharti A.K."/>
            <person name="Murray J.D."/>
            <person name="Naoumkina M.A."/>
            <person name="Rosen B."/>
            <person name="Silverstein K.A."/>
            <person name="Tang H."/>
            <person name="Rombauts S."/>
            <person name="Zhao P.X."/>
            <person name="Zhou P."/>
            <person name="Barbe V."/>
            <person name="Bardou P."/>
            <person name="Bechner M."/>
            <person name="Bellec A."/>
            <person name="Berger A."/>
            <person name="Berges H."/>
            <person name="Bidwell S."/>
            <person name="Bisseling T."/>
            <person name="Choisne N."/>
            <person name="Couloux A."/>
            <person name="Denny R."/>
            <person name="Deshpande S."/>
            <person name="Dai X."/>
            <person name="Doyle J.J."/>
            <person name="Dudez A.M."/>
            <person name="Farmer A.D."/>
            <person name="Fouteau S."/>
            <person name="Franken C."/>
            <person name="Gibelin C."/>
            <person name="Gish J."/>
            <person name="Goldstein S."/>
            <person name="Gonzalez A.J."/>
            <person name="Green P.J."/>
            <person name="Hallab A."/>
            <person name="Hartog M."/>
            <person name="Hua A."/>
            <person name="Humphray S.J."/>
            <person name="Jeong D.H."/>
            <person name="Jing Y."/>
            <person name="Jocker A."/>
            <person name="Kenton S.M."/>
            <person name="Kim D.J."/>
            <person name="Klee K."/>
            <person name="Lai H."/>
            <person name="Lang C."/>
            <person name="Lin S."/>
            <person name="Macmil S.L."/>
            <person name="Magdelenat G."/>
            <person name="Matthews L."/>
            <person name="McCorrison J."/>
            <person name="Monaghan E.L."/>
            <person name="Mun J.H."/>
            <person name="Najar F.Z."/>
            <person name="Nicholson C."/>
            <person name="Noirot C."/>
            <person name="O'Bleness M."/>
            <person name="Paule C.R."/>
            <person name="Poulain J."/>
            <person name="Prion F."/>
            <person name="Qin B."/>
            <person name="Qu C."/>
            <person name="Retzel E.F."/>
            <person name="Riddle C."/>
            <person name="Sallet E."/>
            <person name="Samain S."/>
            <person name="Samson N."/>
            <person name="Sanders I."/>
            <person name="Saurat O."/>
            <person name="Scarpelli C."/>
            <person name="Schiex T."/>
            <person name="Segurens B."/>
            <person name="Severin A.J."/>
            <person name="Sherrier D.J."/>
            <person name="Shi R."/>
            <person name="Sims S."/>
            <person name="Singer S.R."/>
            <person name="Sinharoy S."/>
            <person name="Sterck L."/>
            <person name="Viollet A."/>
            <person name="Wang B.B."/>
            <person name="Wang K."/>
            <person name="Wang M."/>
            <person name="Wang X."/>
            <person name="Warfsmann J."/>
            <person name="Weissenbach J."/>
            <person name="White D.D."/>
            <person name="White J.D."/>
            <person name="Wiley G.B."/>
            <person name="Wincker P."/>
            <person name="Xing Y."/>
            <person name="Yang L."/>
            <person name="Yao Z."/>
            <person name="Ying F."/>
            <person name="Zhai J."/>
            <person name="Zhou L."/>
            <person name="Zuber A."/>
            <person name="Denarie J."/>
            <person name="Dixon R.A."/>
            <person name="May G.D."/>
            <person name="Schwartz D.C."/>
            <person name="Rogers J."/>
            <person name="Quetier F."/>
            <person name="Town C.D."/>
            <person name="Roe B.A."/>
        </authorList>
    </citation>
    <scope>NUCLEOTIDE SEQUENCE [LARGE SCALE GENOMIC DNA]</scope>
    <source>
        <strain evidence="5">A17</strain>
        <strain evidence="6 7">cv. Jemalong A17</strain>
    </source>
</reference>
<reference evidence="4" key="3">
    <citation type="submission" date="2012-05" db="EMBL/GenBank/DDBJ databases">
        <authorList>
            <person name="Krishnakumar V."/>
            <person name="Cheung F."/>
            <person name="Xiao Y."/>
            <person name="Chan A."/>
            <person name="Moskal W.A."/>
            <person name="Town C.D."/>
        </authorList>
    </citation>
    <scope>NUCLEOTIDE SEQUENCE</scope>
</reference>
<dbReference type="HOGENOM" id="CLU_181053_2_0_1"/>
<dbReference type="EMBL" id="EF414374">
    <property type="protein sequence ID" value="ABS31460.1"/>
    <property type="molecule type" value="mRNA"/>
</dbReference>
<keyword evidence="7" id="KW-1185">Reference proteome</keyword>
<gene>
    <name evidence="5" type="ordered locus">MTR_4g026755</name>
</gene>
<dbReference type="AlphaFoldDB" id="A7KHF3"/>
<accession>A7KHF3</accession>
<keyword evidence="1" id="KW-0812">Transmembrane</keyword>
<protein>
    <submittedName>
        <fullName evidence="5">Nodule Cysteine-Rich (NCR) secreted peptide</fullName>
    </submittedName>
    <submittedName>
        <fullName evidence="3">Nodule-specific cysteine-rich peptide 323</fullName>
    </submittedName>
</protein>
<evidence type="ECO:0000313" key="4">
    <source>
        <dbReference type="EMBL" id="AFK49201.1"/>
    </source>
</evidence>
<dbReference type="GO" id="GO:0046872">
    <property type="term" value="F:metal ion binding"/>
    <property type="evidence" value="ECO:0007669"/>
    <property type="project" value="InterPro"/>
</dbReference>
<dbReference type="Proteomes" id="UP000002051">
    <property type="component" value="Chromosome 4"/>
</dbReference>
<evidence type="ECO:0000259" key="2">
    <source>
        <dbReference type="Pfam" id="PF07127"/>
    </source>
</evidence>
<feature type="domain" description="Late nodulin" evidence="2">
    <location>
        <begin position="10"/>
        <end position="63"/>
    </location>
</feature>